<feature type="transmembrane region" description="Helical" evidence="13">
    <location>
        <begin position="312"/>
        <end position="333"/>
    </location>
</feature>
<dbReference type="GO" id="GO:0015293">
    <property type="term" value="F:symporter activity"/>
    <property type="evidence" value="ECO:0007669"/>
    <property type="project" value="UniProtKB-KW"/>
</dbReference>
<dbReference type="Gramene" id="arahy.Tifrunner.gnm2.ann2.Ah08g329800.1">
    <property type="protein sequence ID" value="arahy.Tifrunner.gnm2.ann2.Ah08g329800.1-CDS"/>
    <property type="gene ID" value="arahy.Tifrunner.gnm2.ann2.Ah08g329800"/>
</dbReference>
<evidence type="ECO:0000256" key="2">
    <source>
        <dbReference type="ARBA" id="ARBA00004236"/>
    </source>
</evidence>
<evidence type="ECO:0000259" key="14">
    <source>
        <dbReference type="Pfam" id="PF01490"/>
    </source>
</evidence>
<keyword evidence="5" id="KW-1003">Cell membrane</keyword>
<dbReference type="Proteomes" id="UP000289738">
    <property type="component" value="Chromosome A08"/>
</dbReference>
<comment type="similarity">
    <text evidence="3">Belongs to the amino acid/polyamine transporter 2 family. Amino acid/auxin permease (AAAP) (TC 2.A.18.1) subfamily.</text>
</comment>
<feature type="transmembrane region" description="Helical" evidence="13">
    <location>
        <begin position="399"/>
        <end position="418"/>
    </location>
</feature>
<dbReference type="STRING" id="3818.A0A445C183"/>
<feature type="transmembrane region" description="Helical" evidence="13">
    <location>
        <begin position="64"/>
        <end position="85"/>
    </location>
</feature>
<evidence type="ECO:0000256" key="1">
    <source>
        <dbReference type="ARBA" id="ARBA00004127"/>
    </source>
</evidence>
<evidence type="ECO:0000256" key="6">
    <source>
        <dbReference type="ARBA" id="ARBA00022692"/>
    </source>
</evidence>
<evidence type="ECO:0000313" key="15">
    <source>
        <dbReference type="EMBL" id="RYR44678.1"/>
    </source>
</evidence>
<reference evidence="15 16" key="1">
    <citation type="submission" date="2019-01" db="EMBL/GenBank/DDBJ databases">
        <title>Sequencing of cultivated peanut Arachis hypogaea provides insights into genome evolution and oil improvement.</title>
        <authorList>
            <person name="Chen X."/>
        </authorList>
    </citation>
    <scope>NUCLEOTIDE SEQUENCE [LARGE SCALE GENOMIC DNA]</scope>
    <source>
        <strain evidence="16">cv. Fuhuasheng</strain>
        <tissue evidence="15">Leaves</tissue>
    </source>
</reference>
<organism evidence="15 16">
    <name type="scientific">Arachis hypogaea</name>
    <name type="common">Peanut</name>
    <dbReference type="NCBI Taxonomy" id="3818"/>
    <lineage>
        <taxon>Eukaryota</taxon>
        <taxon>Viridiplantae</taxon>
        <taxon>Streptophyta</taxon>
        <taxon>Embryophyta</taxon>
        <taxon>Tracheophyta</taxon>
        <taxon>Spermatophyta</taxon>
        <taxon>Magnoliopsida</taxon>
        <taxon>eudicotyledons</taxon>
        <taxon>Gunneridae</taxon>
        <taxon>Pentapetalae</taxon>
        <taxon>rosids</taxon>
        <taxon>fabids</taxon>
        <taxon>Fabales</taxon>
        <taxon>Fabaceae</taxon>
        <taxon>Papilionoideae</taxon>
        <taxon>50 kb inversion clade</taxon>
        <taxon>dalbergioids sensu lato</taxon>
        <taxon>Dalbergieae</taxon>
        <taxon>Pterocarpus clade</taxon>
        <taxon>Arachis</taxon>
    </lineage>
</organism>
<keyword evidence="16" id="KW-1185">Reference proteome</keyword>
<evidence type="ECO:0000256" key="5">
    <source>
        <dbReference type="ARBA" id="ARBA00022475"/>
    </source>
</evidence>
<evidence type="ECO:0000256" key="12">
    <source>
        <dbReference type="ARBA" id="ARBA00045588"/>
    </source>
</evidence>
<keyword evidence="9 13" id="KW-1133">Transmembrane helix</keyword>
<dbReference type="Pfam" id="PF01490">
    <property type="entry name" value="Aa_trans"/>
    <property type="match status" value="1"/>
</dbReference>
<feature type="domain" description="Amino acid transporter transmembrane" evidence="14">
    <location>
        <begin position="31"/>
        <end position="456"/>
    </location>
</feature>
<name>A0A445C183_ARAHY</name>
<evidence type="ECO:0000256" key="13">
    <source>
        <dbReference type="SAM" id="Phobius"/>
    </source>
</evidence>
<dbReference type="AlphaFoldDB" id="A0A445C183"/>
<sequence length="469" mass="51837">MIEKVESLKNTSSTTLGISKELCDDDGRPQRTGTVWTTSSHIITAVIGSGVLSLAWSIAQLGWIAGPIIMIFFSLVTLYTSYFLAKCYRAGDPITGKRSYTYMEAIGNILGGKNVYFCGIIQYANLYGTTIGYTIGASLSMMAITKIHCIYSSEGKDPCIIYGNRYLMGFGIIQLGFSQLPDFHNISWLSILAAVMSFTYSIIGLILGIIKMAENGTVMGTIAGAKGELPIDKVWGIFLALGNIAFAYSYSFILIEIQDTIKSPFELKTMMFATRISIATTTTFYVLCGCIGYGAFGNSAPGNLLTAFDNPIWLIDIANLALVIHLVGAYQVYSQPLFAFVEEHASKKWPSLETEHKVEIPFLPSFKLNKLRLVWRSFFVVVTTFISMLVPFFNDIMGVIGALGFWPLTVYFPVEMYIKQMKIRKWSEKWIGLQCLSMFCLLVTLAALVGSVVGVLLDLSKFKAFSSQL</sequence>
<feature type="transmembrane region" description="Helical" evidence="13">
    <location>
        <begin position="276"/>
        <end position="296"/>
    </location>
</feature>
<dbReference type="InterPro" id="IPR013057">
    <property type="entry name" value="AA_transpt_TM"/>
</dbReference>
<evidence type="ECO:0000256" key="4">
    <source>
        <dbReference type="ARBA" id="ARBA00022448"/>
    </source>
</evidence>
<dbReference type="PANTHER" id="PTHR48017">
    <property type="entry name" value="OS05G0424000 PROTEIN-RELATED"/>
    <property type="match status" value="1"/>
</dbReference>
<keyword evidence="11" id="KW-0927">Auxin signaling pathway</keyword>
<comment type="subcellular location">
    <subcellularLocation>
        <location evidence="2">Cell membrane</location>
    </subcellularLocation>
    <subcellularLocation>
        <location evidence="1">Endomembrane system</location>
        <topology evidence="1">Multi-pass membrane protein</topology>
    </subcellularLocation>
</comment>
<evidence type="ECO:0000313" key="16">
    <source>
        <dbReference type="Proteomes" id="UP000289738"/>
    </source>
</evidence>
<evidence type="ECO:0000256" key="7">
    <source>
        <dbReference type="ARBA" id="ARBA00022847"/>
    </source>
</evidence>
<dbReference type="EMBL" id="SDMP01000008">
    <property type="protein sequence ID" value="RYR44678.1"/>
    <property type="molecule type" value="Genomic_DNA"/>
</dbReference>
<proteinExistence type="inferred from homology"/>
<dbReference type="GO" id="GO:0012505">
    <property type="term" value="C:endomembrane system"/>
    <property type="evidence" value="ECO:0007669"/>
    <property type="project" value="UniProtKB-SubCell"/>
</dbReference>
<dbReference type="GO" id="GO:0006865">
    <property type="term" value="P:amino acid transport"/>
    <property type="evidence" value="ECO:0007669"/>
    <property type="project" value="UniProtKB-KW"/>
</dbReference>
<keyword evidence="8" id="KW-0029">Amino-acid transport</keyword>
<evidence type="ECO:0000256" key="11">
    <source>
        <dbReference type="ARBA" id="ARBA00023294"/>
    </source>
</evidence>
<evidence type="ECO:0000256" key="3">
    <source>
        <dbReference type="ARBA" id="ARBA00005590"/>
    </source>
</evidence>
<protein>
    <recommendedName>
        <fullName evidence="14">Amino acid transporter transmembrane domain-containing protein</fullName>
    </recommendedName>
</protein>
<feature type="transmembrane region" description="Helical" evidence="13">
    <location>
        <begin position="188"/>
        <end position="210"/>
    </location>
</feature>
<feature type="transmembrane region" description="Helical" evidence="13">
    <location>
        <begin position="234"/>
        <end position="255"/>
    </location>
</feature>
<dbReference type="GO" id="GO:0009734">
    <property type="term" value="P:auxin-activated signaling pathway"/>
    <property type="evidence" value="ECO:0007669"/>
    <property type="project" value="UniProtKB-KW"/>
</dbReference>
<evidence type="ECO:0000256" key="10">
    <source>
        <dbReference type="ARBA" id="ARBA00023136"/>
    </source>
</evidence>
<feature type="transmembrane region" description="Helical" evidence="13">
    <location>
        <begin position="373"/>
        <end position="393"/>
    </location>
</feature>
<comment type="function">
    <text evidence="12">Carrier protein involved in proton-driven auxin influx. Mediates the formation of auxin gradient from developing leaves (site of auxin biosynthesis) to tips by contributing to the loading of auxin in vascular tissues and facilitating acropetal (base to tip) auxin transport within inner tissues of the root apex, and basipetal (tip to base) auxin transport within outer tissues of the root apex. May be involved in lateral roots and nodules formation.</text>
</comment>
<dbReference type="GO" id="GO:0005886">
    <property type="term" value="C:plasma membrane"/>
    <property type="evidence" value="ECO:0007669"/>
    <property type="project" value="UniProtKB-SubCell"/>
</dbReference>
<dbReference type="OrthoDB" id="1366429at2759"/>
<accession>A0A445C183</accession>
<keyword evidence="4" id="KW-0813">Transport</keyword>
<keyword evidence="7" id="KW-0769">Symport</keyword>
<comment type="caution">
    <text evidence="15">The sequence shown here is derived from an EMBL/GenBank/DDBJ whole genome shotgun (WGS) entry which is preliminary data.</text>
</comment>
<feature type="transmembrane region" description="Helical" evidence="13">
    <location>
        <begin position="38"/>
        <end position="58"/>
    </location>
</feature>
<keyword evidence="6 13" id="KW-0812">Transmembrane</keyword>
<keyword evidence="10 13" id="KW-0472">Membrane</keyword>
<gene>
    <name evidence="15" type="ORF">Ahy_A08g040972</name>
</gene>
<feature type="transmembrane region" description="Helical" evidence="13">
    <location>
        <begin position="430"/>
        <end position="457"/>
    </location>
</feature>
<evidence type="ECO:0000256" key="9">
    <source>
        <dbReference type="ARBA" id="ARBA00022989"/>
    </source>
</evidence>
<evidence type="ECO:0000256" key="8">
    <source>
        <dbReference type="ARBA" id="ARBA00022970"/>
    </source>
</evidence>